<proteinExistence type="predicted"/>
<keyword evidence="3" id="KW-1185">Reference proteome</keyword>
<name>A0ABP1R3Y9_9HEXA</name>
<gene>
    <name evidence="2" type="ORF">ODALV1_LOCUS18370</name>
</gene>
<keyword evidence="1" id="KW-0812">Transmembrane</keyword>
<sequence>MSLNLLVNPVVLDGSWIIILVVKYVFGGQTRQLLLVGRKTYSDWVNTTLMREKYGMTEAQFQIMNNGDAKEDDDAASDSSWVTETEEELNESIAGPECCAHRYHTIGKLIDKIQSMKHASENS</sequence>
<comment type="caution">
    <text evidence="2">The sequence shown here is derived from an EMBL/GenBank/DDBJ whole genome shotgun (WGS) entry which is preliminary data.</text>
</comment>
<evidence type="ECO:0000313" key="3">
    <source>
        <dbReference type="Proteomes" id="UP001642540"/>
    </source>
</evidence>
<evidence type="ECO:0000313" key="2">
    <source>
        <dbReference type="EMBL" id="CAL8119041.1"/>
    </source>
</evidence>
<dbReference type="EMBL" id="CAXLJM020000057">
    <property type="protein sequence ID" value="CAL8119041.1"/>
    <property type="molecule type" value="Genomic_DNA"/>
</dbReference>
<accession>A0ABP1R3Y9</accession>
<protein>
    <submittedName>
        <fullName evidence="2">Uncharacterized protein</fullName>
    </submittedName>
</protein>
<reference evidence="2 3" key="1">
    <citation type="submission" date="2024-08" db="EMBL/GenBank/DDBJ databases">
        <authorList>
            <person name="Cucini C."/>
            <person name="Frati F."/>
        </authorList>
    </citation>
    <scope>NUCLEOTIDE SEQUENCE [LARGE SCALE GENOMIC DNA]</scope>
</reference>
<feature type="transmembrane region" description="Helical" evidence="1">
    <location>
        <begin position="6"/>
        <end position="26"/>
    </location>
</feature>
<evidence type="ECO:0000256" key="1">
    <source>
        <dbReference type="SAM" id="Phobius"/>
    </source>
</evidence>
<organism evidence="2 3">
    <name type="scientific">Orchesella dallaii</name>
    <dbReference type="NCBI Taxonomy" id="48710"/>
    <lineage>
        <taxon>Eukaryota</taxon>
        <taxon>Metazoa</taxon>
        <taxon>Ecdysozoa</taxon>
        <taxon>Arthropoda</taxon>
        <taxon>Hexapoda</taxon>
        <taxon>Collembola</taxon>
        <taxon>Entomobryomorpha</taxon>
        <taxon>Entomobryoidea</taxon>
        <taxon>Orchesellidae</taxon>
        <taxon>Orchesellinae</taxon>
        <taxon>Orchesella</taxon>
    </lineage>
</organism>
<keyword evidence="1" id="KW-0472">Membrane</keyword>
<keyword evidence="1" id="KW-1133">Transmembrane helix</keyword>
<dbReference type="Proteomes" id="UP001642540">
    <property type="component" value="Unassembled WGS sequence"/>
</dbReference>